<dbReference type="SUPFAM" id="SSF52172">
    <property type="entry name" value="CheY-like"/>
    <property type="match status" value="1"/>
</dbReference>
<dbReference type="InterPro" id="IPR001789">
    <property type="entry name" value="Sig_transdc_resp-reg_receiver"/>
</dbReference>
<proteinExistence type="predicted"/>
<dbReference type="Pfam" id="PF00072">
    <property type="entry name" value="Response_reg"/>
    <property type="match status" value="1"/>
</dbReference>
<reference evidence="2" key="1">
    <citation type="submission" date="2020-05" db="EMBL/GenBank/DDBJ databases">
        <authorList>
            <person name="Chiriac C."/>
            <person name="Salcher M."/>
            <person name="Ghai R."/>
            <person name="Kavagutti S V."/>
        </authorList>
    </citation>
    <scope>NUCLEOTIDE SEQUENCE</scope>
</reference>
<dbReference type="AlphaFoldDB" id="A0A6J6SJX8"/>
<dbReference type="Gene3D" id="3.40.50.2300">
    <property type="match status" value="1"/>
</dbReference>
<evidence type="ECO:0000313" key="5">
    <source>
        <dbReference type="EMBL" id="CAB4983688.1"/>
    </source>
</evidence>
<evidence type="ECO:0000313" key="2">
    <source>
        <dbReference type="EMBL" id="CAB4735172.1"/>
    </source>
</evidence>
<name>A0A6J6SJX8_9ZZZZ</name>
<feature type="domain" description="Response regulatory" evidence="1">
    <location>
        <begin position="1"/>
        <end position="116"/>
    </location>
</feature>
<dbReference type="PROSITE" id="PS50110">
    <property type="entry name" value="RESPONSE_REGULATORY"/>
    <property type="match status" value="1"/>
</dbReference>
<dbReference type="EMBL" id="CAEZYR010000019">
    <property type="protein sequence ID" value="CAB4735172.1"/>
    <property type="molecule type" value="Genomic_DNA"/>
</dbReference>
<gene>
    <name evidence="2" type="ORF">UFOPK2754_00764</name>
    <name evidence="3" type="ORF">UFOPK3139_02556</name>
    <name evidence="4" type="ORF">UFOPK3543_02520</name>
    <name evidence="5" type="ORF">UFOPK3967_00522</name>
</gene>
<protein>
    <submittedName>
        <fullName evidence="2">Unannotated protein</fullName>
    </submittedName>
</protein>
<accession>A0A6J6SJX8</accession>
<evidence type="ECO:0000313" key="3">
    <source>
        <dbReference type="EMBL" id="CAB4835632.1"/>
    </source>
</evidence>
<dbReference type="EMBL" id="CAFBOS010000020">
    <property type="protein sequence ID" value="CAB4983688.1"/>
    <property type="molecule type" value="Genomic_DNA"/>
</dbReference>
<dbReference type="InterPro" id="IPR011006">
    <property type="entry name" value="CheY-like_superfamily"/>
</dbReference>
<organism evidence="2">
    <name type="scientific">freshwater metagenome</name>
    <dbReference type="NCBI Taxonomy" id="449393"/>
    <lineage>
        <taxon>unclassified sequences</taxon>
        <taxon>metagenomes</taxon>
        <taxon>ecological metagenomes</taxon>
    </lineage>
</organism>
<evidence type="ECO:0000313" key="4">
    <source>
        <dbReference type="EMBL" id="CAB4928593.1"/>
    </source>
</evidence>
<dbReference type="EMBL" id="CAFABA010000137">
    <property type="protein sequence ID" value="CAB4835632.1"/>
    <property type="molecule type" value="Genomic_DNA"/>
</dbReference>
<sequence length="134" mass="14630">MLVATDADSILDAIDAALGGTYKVFRVRKGADVRVAVAEVDPDVVLLDLQIGNMGGIAACLDLRLEERAGRLDERRILILLDREADIFLARRAEADGWLIKPLDAFRLRRAVTTVLEHGQYTEGLPADAPPPLV</sequence>
<dbReference type="SMART" id="SM00448">
    <property type="entry name" value="REC"/>
    <property type="match status" value="1"/>
</dbReference>
<dbReference type="GO" id="GO:0000160">
    <property type="term" value="P:phosphorelay signal transduction system"/>
    <property type="evidence" value="ECO:0007669"/>
    <property type="project" value="InterPro"/>
</dbReference>
<evidence type="ECO:0000259" key="1">
    <source>
        <dbReference type="PROSITE" id="PS50110"/>
    </source>
</evidence>
<dbReference type="EMBL" id="CAFBMH010000128">
    <property type="protein sequence ID" value="CAB4928593.1"/>
    <property type="molecule type" value="Genomic_DNA"/>
</dbReference>